<dbReference type="HOGENOM" id="CLU_437988_0_0_6"/>
<dbReference type="Gene3D" id="3.30.2450.10">
    <property type="entry name" value="Secreted effector protein pipB2"/>
    <property type="match status" value="1"/>
</dbReference>
<keyword evidence="10" id="KW-1185">Reference proteome</keyword>
<keyword evidence="4" id="KW-0677">Repeat</keyword>
<sequence length="624" mass="68676">MMNFKVDVNRYAQFLDASIGINGIDKKKATSPESLLERVINFVTLGALHKRFSAEYDNFKAALTQAIEERTQDIGGYTLPDDLTLVYEGHRVTFTPEPHGAKDAPQMRVEVEGTLGERISGKRFNNFCTMQLLMKNTPLCEADISLTEQGMLDLKRANLSALPLTGIDLSYADLREANFANADLKGANLQGAWCQEAKFNGANLQEAFCQEAKFNGANMVNVDFKGANLQRALCQQAKLNGANLQGTLCQGAELQGTNLQGALCQKDDMAEADLRDIEIAETDCLLKQIKETADKKLTEDISALCDKIKKAYEKKSNGKVSPDGNGLFRVPPEKAKLNEAEASLHSHRLDIENVDLKIAGELIKREFKASKPLDQQAFNQLMSHPARALQLLLDRFDNMPAEMGTRCRMILSAFADAYNNADDDDVSQFNKETVLSCAADTSIFSEFFAFTKENSTTTRHISERILNDVIQYQRTHPNRHHSELAGPVSSALESRFLTTARVDEAIDKHRATLAKSLNADEDADLPAPRANILSKGAGDILAQDRRADEGASSAPPQTSAFFTEVVSLPVKMKSVEQDQGAIPARTEAKKKRGNNLPSAMIDTQAVQKVKELTAFFEGLAYKAG</sequence>
<evidence type="ECO:0000256" key="6">
    <source>
        <dbReference type="ARBA" id="ARBA00023136"/>
    </source>
</evidence>
<organism evidence="9 10">
    <name type="scientific">Sodalis praecaptivus</name>
    <dbReference type="NCBI Taxonomy" id="1239307"/>
    <lineage>
        <taxon>Bacteria</taxon>
        <taxon>Pseudomonadati</taxon>
        <taxon>Pseudomonadota</taxon>
        <taxon>Gammaproteobacteria</taxon>
        <taxon>Enterobacterales</taxon>
        <taxon>Bruguierivoracaceae</taxon>
        <taxon>Sodalis</taxon>
    </lineage>
</organism>
<dbReference type="PANTHER" id="PTHR14136">
    <property type="entry name" value="BTB_POZ DOMAIN-CONTAINING PROTEIN KCTD9"/>
    <property type="match status" value="1"/>
</dbReference>
<evidence type="ECO:0000259" key="8">
    <source>
        <dbReference type="Pfam" id="PF21684"/>
    </source>
</evidence>
<keyword evidence="3" id="KW-0964">Secreted</keyword>
<evidence type="ECO:0000256" key="7">
    <source>
        <dbReference type="SAM" id="MobiDB-lite"/>
    </source>
</evidence>
<dbReference type="EMBL" id="CP006569">
    <property type="protein sequence ID" value="AHF75793.1"/>
    <property type="molecule type" value="Genomic_DNA"/>
</dbReference>
<dbReference type="InterPro" id="IPR048984">
    <property type="entry name" value="PipB2_N"/>
</dbReference>
<dbReference type="InterPro" id="IPR001646">
    <property type="entry name" value="5peptide_repeat"/>
</dbReference>
<evidence type="ECO:0000313" key="10">
    <source>
        <dbReference type="Proteomes" id="UP000019028"/>
    </source>
</evidence>
<dbReference type="PANTHER" id="PTHR14136:SF17">
    <property type="entry name" value="BTB_POZ DOMAIN-CONTAINING PROTEIN KCTD9"/>
    <property type="match status" value="1"/>
</dbReference>
<evidence type="ECO:0000256" key="4">
    <source>
        <dbReference type="ARBA" id="ARBA00022737"/>
    </source>
</evidence>
<evidence type="ECO:0000256" key="1">
    <source>
        <dbReference type="ARBA" id="ARBA00004370"/>
    </source>
</evidence>
<dbReference type="Proteomes" id="UP000019028">
    <property type="component" value="Chromosome"/>
</dbReference>
<dbReference type="InterPro" id="IPR051082">
    <property type="entry name" value="Pentapeptide-BTB/POZ_domain"/>
</dbReference>
<dbReference type="SUPFAM" id="SSF141571">
    <property type="entry name" value="Pentapeptide repeat-like"/>
    <property type="match status" value="1"/>
</dbReference>
<evidence type="ECO:0000256" key="5">
    <source>
        <dbReference type="ARBA" id="ARBA00023026"/>
    </source>
</evidence>
<protein>
    <submittedName>
        <fullName evidence="9">Effector protein pipB2</fullName>
    </submittedName>
</protein>
<dbReference type="KEGG" id="sod:Sant_0697"/>
<dbReference type="Pfam" id="PF00805">
    <property type="entry name" value="Pentapeptide"/>
    <property type="match status" value="3"/>
</dbReference>
<dbReference type="RefSeq" id="WP_081730412.1">
    <property type="nucleotide sequence ID" value="NZ_CP006569.1"/>
</dbReference>
<feature type="domain" description="Secreted effector protein PipB2 N-terminal" evidence="8">
    <location>
        <begin position="29"/>
        <end position="134"/>
    </location>
</feature>
<dbReference type="AlphaFoldDB" id="W0HUG4"/>
<reference evidence="9 10" key="1">
    <citation type="journal article" date="2014" name="Genome Biol. Evol.">
        <title>Genome degeneration and adaptation in a nascent stage of symbiosis.</title>
        <authorList>
            <person name="Oakeson K.F."/>
            <person name="Gil R."/>
            <person name="Clayton A.L."/>
            <person name="Dunn D.M."/>
            <person name="von Niederhausern A.C."/>
            <person name="Hamil C."/>
            <person name="Aoyagi A."/>
            <person name="Duval B."/>
            <person name="Baca A."/>
            <person name="Silva F.J."/>
            <person name="Vallier A."/>
            <person name="Jackson D.G."/>
            <person name="Latorre A."/>
            <person name="Weiss R.B."/>
            <person name="Heddi A."/>
            <person name="Moya A."/>
            <person name="Dale C."/>
        </authorList>
    </citation>
    <scope>NUCLEOTIDE SEQUENCE [LARGE SCALE GENOMIC DNA]</scope>
    <source>
        <strain evidence="9 10">HS1</strain>
    </source>
</reference>
<feature type="region of interest" description="Disordered" evidence="7">
    <location>
        <begin position="577"/>
        <end position="596"/>
    </location>
</feature>
<dbReference type="GO" id="GO:0016020">
    <property type="term" value="C:membrane"/>
    <property type="evidence" value="ECO:0007669"/>
    <property type="project" value="UniProtKB-SubCell"/>
</dbReference>
<name>W0HUG4_9GAMM</name>
<evidence type="ECO:0000256" key="3">
    <source>
        <dbReference type="ARBA" id="ARBA00022525"/>
    </source>
</evidence>
<comment type="subcellular location">
    <subcellularLocation>
        <location evidence="1">Membrane</location>
    </subcellularLocation>
    <subcellularLocation>
        <location evidence="2">Secreted</location>
    </subcellularLocation>
</comment>
<proteinExistence type="predicted"/>
<dbReference type="GO" id="GO:0005576">
    <property type="term" value="C:extracellular region"/>
    <property type="evidence" value="ECO:0007669"/>
    <property type="project" value="UniProtKB-SubCell"/>
</dbReference>
<dbReference type="Gene3D" id="2.160.20.80">
    <property type="entry name" value="E3 ubiquitin-protein ligase SopA"/>
    <property type="match status" value="1"/>
</dbReference>
<dbReference type="Pfam" id="PF21684">
    <property type="entry name" value="PipB2_N"/>
    <property type="match status" value="1"/>
</dbReference>
<gene>
    <name evidence="9" type="ORF">Sant_0697</name>
</gene>
<keyword evidence="5" id="KW-0843">Virulence</keyword>
<keyword evidence="6" id="KW-0472">Membrane</keyword>
<dbReference type="OrthoDB" id="237820at2"/>
<dbReference type="PATRIC" id="fig|1239307.3.peg.753"/>
<accession>W0HUG4</accession>
<evidence type="ECO:0000313" key="9">
    <source>
        <dbReference type="EMBL" id="AHF75793.1"/>
    </source>
</evidence>
<evidence type="ECO:0000256" key="2">
    <source>
        <dbReference type="ARBA" id="ARBA00004613"/>
    </source>
</evidence>